<comment type="caution">
    <text evidence="2">The sequence shown here is derived from an EMBL/GenBank/DDBJ whole genome shotgun (WGS) entry which is preliminary data.</text>
</comment>
<evidence type="ECO:0000313" key="2">
    <source>
        <dbReference type="EMBL" id="RDU97573.1"/>
    </source>
</evidence>
<organism evidence="2 3">
    <name type="scientific">Trinickia dinghuensis</name>
    <dbReference type="NCBI Taxonomy" id="2291023"/>
    <lineage>
        <taxon>Bacteria</taxon>
        <taxon>Pseudomonadati</taxon>
        <taxon>Pseudomonadota</taxon>
        <taxon>Betaproteobacteria</taxon>
        <taxon>Burkholderiales</taxon>
        <taxon>Burkholderiaceae</taxon>
        <taxon>Trinickia</taxon>
    </lineage>
</organism>
<evidence type="ECO:0000313" key="3">
    <source>
        <dbReference type="Proteomes" id="UP000256838"/>
    </source>
</evidence>
<proteinExistence type="predicted"/>
<dbReference type="Proteomes" id="UP000256838">
    <property type="component" value="Unassembled WGS sequence"/>
</dbReference>
<feature type="compositionally biased region" description="Low complexity" evidence="1">
    <location>
        <begin position="1"/>
        <end position="15"/>
    </location>
</feature>
<dbReference type="AlphaFoldDB" id="A0A3D8JWQ4"/>
<protein>
    <submittedName>
        <fullName evidence="2">DUF3005 domain-containing protein</fullName>
    </submittedName>
</protein>
<dbReference type="OrthoDB" id="9016785at2"/>
<dbReference type="InterPro" id="IPR021551">
    <property type="entry name" value="DUF3005"/>
</dbReference>
<gene>
    <name evidence="2" type="ORF">DWV00_16960</name>
</gene>
<feature type="region of interest" description="Disordered" evidence="1">
    <location>
        <begin position="1"/>
        <end position="78"/>
    </location>
</feature>
<dbReference type="RefSeq" id="WP_115534760.1">
    <property type="nucleotide sequence ID" value="NZ_QRGA01000009.1"/>
</dbReference>
<evidence type="ECO:0000256" key="1">
    <source>
        <dbReference type="SAM" id="MobiDB-lite"/>
    </source>
</evidence>
<reference evidence="2 3" key="1">
    <citation type="submission" date="2018-08" db="EMBL/GenBank/DDBJ databases">
        <title>Paraburkholderia sp. DHOM06 isolated from forest soil.</title>
        <authorList>
            <person name="Gao Z.-H."/>
            <person name="Qiu L.-H."/>
        </authorList>
    </citation>
    <scope>NUCLEOTIDE SEQUENCE [LARGE SCALE GENOMIC DNA]</scope>
    <source>
        <strain evidence="2 3">DHOM06</strain>
    </source>
</reference>
<dbReference type="EMBL" id="QRGA01000009">
    <property type="protein sequence ID" value="RDU97573.1"/>
    <property type="molecule type" value="Genomic_DNA"/>
</dbReference>
<accession>A0A3D8JWQ4</accession>
<sequence>MAENTQNNPTQSQQNEIAAKSPAKTPAAGGDMPDAKTQGQAFHKAKRQASTSWVGAKDPAPLPTMEHRTEDANSDDPVARANARTVSVDNAGMAASDNTVDTDAKGLEARRDASMWQDNVINSNATLENNVFVPPDGLVDLDSRPGGNVPVVATREGWRVAYHGTVDVPQRDGTRAEQVFTLERTGNGYSHG</sequence>
<keyword evidence="3" id="KW-1185">Reference proteome</keyword>
<dbReference type="Pfam" id="PF11448">
    <property type="entry name" value="DUF3005"/>
    <property type="match status" value="1"/>
</dbReference>
<name>A0A3D8JWQ4_9BURK</name>